<dbReference type="EMBL" id="JABGBP010000005">
    <property type="protein sequence ID" value="NOL59240.1"/>
    <property type="molecule type" value="Genomic_DNA"/>
</dbReference>
<accession>A0A1V0N614</accession>
<dbReference type="InterPro" id="IPR011008">
    <property type="entry name" value="Dimeric_a/b-barrel"/>
</dbReference>
<dbReference type="Proteomes" id="UP000192050">
    <property type="component" value="Chromosome"/>
</dbReference>
<dbReference type="EC" id="5.1.3.32" evidence="2"/>
<dbReference type="Pfam" id="PF05336">
    <property type="entry name" value="rhaM"/>
    <property type="match status" value="1"/>
</dbReference>
<dbReference type="EMBL" id="CP015363">
    <property type="protein sequence ID" value="ARD85551.1"/>
    <property type="molecule type" value="Genomic_DNA"/>
</dbReference>
<dbReference type="PANTHER" id="PTHR34389:SF2">
    <property type="entry name" value="L-RHAMNOSE MUTAROTASE"/>
    <property type="match status" value="1"/>
</dbReference>
<dbReference type="OrthoDB" id="56621at2157"/>
<dbReference type="KEGG" id="fai:FAD_1711"/>
<protein>
    <submittedName>
        <fullName evidence="2">L-rhamnose mutarotase</fullName>
        <ecNumber evidence="2">5.1.3.32</ecNumber>
    </submittedName>
</protein>
<keyword evidence="2" id="KW-0413">Isomerase</keyword>
<dbReference type="InterPro" id="IPR008000">
    <property type="entry name" value="Rham/fucose_mutarotase"/>
</dbReference>
<dbReference type="GeneID" id="84218331"/>
<dbReference type="GO" id="GO:0062192">
    <property type="term" value="F:L-rhamnose mutarotase activity"/>
    <property type="evidence" value="ECO:0007669"/>
    <property type="project" value="UniProtKB-EC"/>
</dbReference>
<dbReference type="PANTHER" id="PTHR34389">
    <property type="entry name" value="L-RHAMNOSE MUTAROTASE"/>
    <property type="match status" value="1"/>
</dbReference>
<reference evidence="2 4" key="2">
    <citation type="submission" date="2020-05" db="EMBL/GenBank/DDBJ databases">
        <authorList>
            <person name="Zhang R."/>
        </authorList>
    </citation>
    <scope>NUCLEOTIDE SEQUENCE [LARGE SCALE GENOMIC DNA]</scope>
    <source>
        <strain evidence="2 4">DSM 28986</strain>
    </source>
</reference>
<evidence type="ECO:0000313" key="2">
    <source>
        <dbReference type="EMBL" id="NOL59240.1"/>
    </source>
</evidence>
<dbReference type="RefSeq" id="WP_081143045.1">
    <property type="nucleotide sequence ID" value="NZ_CP015363.1"/>
</dbReference>
<proteinExistence type="predicted"/>
<dbReference type="AlphaFoldDB" id="A0A1V0N614"/>
<evidence type="ECO:0000313" key="4">
    <source>
        <dbReference type="Proteomes" id="UP000546917"/>
    </source>
</evidence>
<keyword evidence="3" id="KW-1185">Reference proteome</keyword>
<sequence>MRYFFKLSINPADKELYISRHQNIWPEMLEELKKAGIRNYSLFLKGNDVYGYWECDDFEATMRIINKSKINEKWQESMKGIITGRDDIIPSPYEEVFHMD</sequence>
<reference evidence="1 3" key="1">
    <citation type="submission" date="2011-10" db="EMBL/GenBank/DDBJ databases">
        <title>Metabolic and evolutionary patterns in the extreme acidophile Ferroplasma acidiphilum.</title>
        <authorList>
            <person name="Golyshina O.V."/>
            <person name="Kozyavkin S.A."/>
            <person name="Tatusov R.L."/>
            <person name="Slesarev A.I."/>
            <person name="Golyshin P.N."/>
        </authorList>
    </citation>
    <scope>NUCLEOTIDE SEQUENCE [LARGE SCALE GENOMIC DNA]</scope>
    <source>
        <strain evidence="1">Berkeley</strain>
        <strain evidence="3">Y</strain>
    </source>
</reference>
<gene>
    <name evidence="1" type="ORF">FAD_1711</name>
    <name evidence="2" type="ORF">HLB00_00100</name>
</gene>
<dbReference type="STRING" id="74969.FAD_1711"/>
<name>A0A1V0N614_9ARCH</name>
<dbReference type="GO" id="GO:0019301">
    <property type="term" value="P:rhamnose catabolic process"/>
    <property type="evidence" value="ECO:0007669"/>
    <property type="project" value="TreeGrafter"/>
</dbReference>
<dbReference type="Proteomes" id="UP000546917">
    <property type="component" value="Unassembled WGS sequence"/>
</dbReference>
<dbReference type="SUPFAM" id="SSF54909">
    <property type="entry name" value="Dimeric alpha+beta barrel"/>
    <property type="match status" value="1"/>
</dbReference>
<evidence type="ECO:0000313" key="1">
    <source>
        <dbReference type="EMBL" id="ARD85551.1"/>
    </source>
</evidence>
<evidence type="ECO:0000313" key="3">
    <source>
        <dbReference type="Proteomes" id="UP000192050"/>
    </source>
</evidence>
<dbReference type="Gene3D" id="3.30.70.100">
    <property type="match status" value="1"/>
</dbReference>
<organism evidence="1 3">
    <name type="scientific">Ferroplasma acidiphilum</name>
    <dbReference type="NCBI Taxonomy" id="74969"/>
    <lineage>
        <taxon>Archaea</taxon>
        <taxon>Methanobacteriati</taxon>
        <taxon>Thermoplasmatota</taxon>
        <taxon>Thermoplasmata</taxon>
        <taxon>Thermoplasmatales</taxon>
        <taxon>Ferroplasmaceae</taxon>
        <taxon>Ferroplasma</taxon>
    </lineage>
</organism>